<proteinExistence type="inferred from homology"/>
<organism evidence="3">
    <name type="scientific">Vecturithrix granuli</name>
    <dbReference type="NCBI Taxonomy" id="1499967"/>
    <lineage>
        <taxon>Bacteria</taxon>
        <taxon>Candidatus Moduliflexota</taxon>
        <taxon>Candidatus Vecturitrichia</taxon>
        <taxon>Candidatus Vecturitrichales</taxon>
        <taxon>Candidatus Vecturitrichaceae</taxon>
        <taxon>Candidatus Vecturithrix</taxon>
    </lineage>
</organism>
<evidence type="ECO:0000256" key="1">
    <source>
        <dbReference type="ARBA" id="ARBA00006336"/>
    </source>
</evidence>
<dbReference type="STRING" id="1499967.U27_05487"/>
<gene>
    <name evidence="3" type="ORF">U27_05487</name>
</gene>
<keyword evidence="2" id="KW-0378">Hydrolase</keyword>
<keyword evidence="4" id="KW-1185">Reference proteome</keyword>
<evidence type="ECO:0000313" key="4">
    <source>
        <dbReference type="Proteomes" id="UP000030661"/>
    </source>
</evidence>
<dbReference type="PANTHER" id="PTHR11080">
    <property type="entry name" value="PYRAZINAMIDASE/NICOTINAMIDASE"/>
    <property type="match status" value="1"/>
</dbReference>
<protein>
    <submittedName>
        <fullName evidence="3">Amidase/nicotinamidase</fullName>
    </submittedName>
</protein>
<dbReference type="SUPFAM" id="SSF52499">
    <property type="entry name" value="Isochorismatase-like hydrolases"/>
    <property type="match status" value="1"/>
</dbReference>
<evidence type="ECO:0000256" key="2">
    <source>
        <dbReference type="ARBA" id="ARBA00022801"/>
    </source>
</evidence>
<dbReference type="eggNOG" id="COG1335">
    <property type="taxonomic scope" value="Bacteria"/>
</dbReference>
<comment type="similarity">
    <text evidence="1">Belongs to the isochorismatase family.</text>
</comment>
<evidence type="ECO:0000313" key="3">
    <source>
        <dbReference type="EMBL" id="GAK58513.1"/>
    </source>
</evidence>
<dbReference type="Proteomes" id="UP000030661">
    <property type="component" value="Unassembled WGS sequence"/>
</dbReference>
<dbReference type="InterPro" id="IPR052347">
    <property type="entry name" value="Isochorismatase_Nicotinamidase"/>
</dbReference>
<reference evidence="3" key="1">
    <citation type="journal article" date="2015" name="PeerJ">
        <title>First genomic representation of candidate bacterial phylum KSB3 points to enhanced environmental sensing as a trigger of wastewater bulking.</title>
        <authorList>
            <person name="Sekiguchi Y."/>
            <person name="Ohashi A."/>
            <person name="Parks D.H."/>
            <person name="Yamauchi T."/>
            <person name="Tyson G.W."/>
            <person name="Hugenholtz P."/>
        </authorList>
    </citation>
    <scope>NUCLEOTIDE SEQUENCE [LARGE SCALE GENOMIC DNA]</scope>
</reference>
<sequence>MATKKSPEVLFLIVDPQNSFCHPIEGELYVKGAEKDMTRLAQLIDRLSSQIDAMYVTLDTHHELDVAHPIFWLNTHGEHPAPFTLISKQDVITGVWQPFDPHSPSPPFTTLQERMVEYVTKLEQNGRYQLTIWPPHCRIGTPGHNVYEPLREVLRRWELSQYKTIQYIMKGSNLFTEHYSVVQADVPDPNDPSTQLNIDLIHTLEQAKMLVFSGEASSHCVANTVRDIVQHFHQDAISKCILLKDAMSPVPGFESFAEDFFQEMTARGMKIITTADFSV</sequence>
<dbReference type="AlphaFoldDB" id="A0A081C1Q8"/>
<dbReference type="PANTHER" id="PTHR11080:SF2">
    <property type="entry name" value="LD05707P"/>
    <property type="match status" value="1"/>
</dbReference>
<dbReference type="HOGENOM" id="CLU_067099_0_0_0"/>
<name>A0A081C1Q8_VECG1</name>
<dbReference type="EMBL" id="DF820467">
    <property type="protein sequence ID" value="GAK58513.1"/>
    <property type="molecule type" value="Genomic_DNA"/>
</dbReference>
<dbReference type="GO" id="GO:0016787">
    <property type="term" value="F:hydrolase activity"/>
    <property type="evidence" value="ECO:0007669"/>
    <property type="project" value="UniProtKB-KW"/>
</dbReference>
<dbReference type="InterPro" id="IPR036380">
    <property type="entry name" value="Isochorismatase-like_sf"/>
</dbReference>
<accession>A0A081C1Q8</accession>
<dbReference type="Gene3D" id="3.40.50.850">
    <property type="entry name" value="Isochorismatase-like"/>
    <property type="match status" value="1"/>
</dbReference>